<dbReference type="RefSeq" id="WP_093833983.1">
    <property type="nucleotide sequence ID" value="NZ_FOLQ01000028.1"/>
</dbReference>
<feature type="chain" id="PRO_5011704423" evidence="1">
    <location>
        <begin position="23"/>
        <end position="449"/>
    </location>
</feature>
<dbReference type="EMBL" id="FOLQ01000028">
    <property type="protein sequence ID" value="SFF09274.1"/>
    <property type="molecule type" value="Genomic_DNA"/>
</dbReference>
<reference evidence="2 3" key="1">
    <citation type="submission" date="2016-10" db="EMBL/GenBank/DDBJ databases">
        <authorList>
            <person name="de Groot N.N."/>
        </authorList>
    </citation>
    <scope>NUCLEOTIDE SEQUENCE [LARGE SCALE GENOMIC DNA]</scope>
    <source>
        <strain evidence="2 3">DSM 26130</strain>
    </source>
</reference>
<sequence>MTWGKFAASVIICLHCSYAILAQGKFDPVIHQLGPFCEGKIFEIGMLDEFSCFHITFGSRYCASPVPYRAEDRSENIQVAGGNPISRRVWRTYTNDGINYIKVWLYTFKAEKSAEITITCNSPVDVDIPEGCTTTEKSYIQQRTYIYQFEVVPKPPTPSLSVERYISPGSVNFIATGCPTNKEGYDYRWNEVICRDNPNENFYFGSKDGKRIGAGGANYRVLCSALNGACISDPSDFERGISYTPPSDDCIPDEFANQIARIEDIKRPSDPGPISLYHNFPVETQICDKSVDPNCTVENVFNTMISENQFITPIPSDLPGIDFFDVDKNYSPKNKSVVSCGVVNLPALLIESLIKANEGVFTLSNPVMTYIDRSNYIAMNYTLSDHIFSPGRVVRKVIQMCDKIYVITIGEGLSDIGADVAWINANFGDNIFRSVDDRLKSKYGEKFQR</sequence>
<keyword evidence="1" id="KW-0732">Signal</keyword>
<dbReference type="Proteomes" id="UP000198598">
    <property type="component" value="Unassembled WGS sequence"/>
</dbReference>
<keyword evidence="3" id="KW-1185">Reference proteome</keyword>
<feature type="signal peptide" evidence="1">
    <location>
        <begin position="1"/>
        <end position="22"/>
    </location>
</feature>
<evidence type="ECO:0000256" key="1">
    <source>
        <dbReference type="SAM" id="SignalP"/>
    </source>
</evidence>
<gene>
    <name evidence="2" type="ORF">SAMN05216167_12815</name>
</gene>
<proteinExistence type="predicted"/>
<organism evidence="2 3">
    <name type="scientific">Spirosoma endophyticum</name>
    <dbReference type="NCBI Taxonomy" id="662367"/>
    <lineage>
        <taxon>Bacteria</taxon>
        <taxon>Pseudomonadati</taxon>
        <taxon>Bacteroidota</taxon>
        <taxon>Cytophagia</taxon>
        <taxon>Cytophagales</taxon>
        <taxon>Cytophagaceae</taxon>
        <taxon>Spirosoma</taxon>
    </lineage>
</organism>
<dbReference type="STRING" id="662367.SAMN05216167_12815"/>
<protein>
    <submittedName>
        <fullName evidence="2">Uncharacterized protein</fullName>
    </submittedName>
</protein>
<dbReference type="AlphaFoldDB" id="A0A1I2FV12"/>
<evidence type="ECO:0000313" key="2">
    <source>
        <dbReference type="EMBL" id="SFF09274.1"/>
    </source>
</evidence>
<name>A0A1I2FV12_9BACT</name>
<evidence type="ECO:0000313" key="3">
    <source>
        <dbReference type="Proteomes" id="UP000198598"/>
    </source>
</evidence>
<dbReference type="OrthoDB" id="1494294at2"/>
<accession>A0A1I2FV12</accession>